<feature type="transmembrane region" description="Helical" evidence="8">
    <location>
        <begin position="662"/>
        <end position="684"/>
    </location>
</feature>
<dbReference type="InterPro" id="IPR023271">
    <property type="entry name" value="Aquaporin-like"/>
</dbReference>
<evidence type="ECO:0000256" key="1">
    <source>
        <dbReference type="ARBA" id="ARBA00004141"/>
    </source>
</evidence>
<evidence type="ECO:0000256" key="6">
    <source>
        <dbReference type="ARBA" id="ARBA00023136"/>
    </source>
</evidence>
<evidence type="ECO:0000256" key="5">
    <source>
        <dbReference type="ARBA" id="ARBA00022989"/>
    </source>
</evidence>
<dbReference type="GO" id="GO:0005886">
    <property type="term" value="C:plasma membrane"/>
    <property type="evidence" value="ECO:0007669"/>
    <property type="project" value="TreeGrafter"/>
</dbReference>
<evidence type="ECO:0000256" key="8">
    <source>
        <dbReference type="SAM" id="Phobius"/>
    </source>
</evidence>
<evidence type="ECO:0000256" key="7">
    <source>
        <dbReference type="SAM" id="MobiDB-lite"/>
    </source>
</evidence>
<feature type="region of interest" description="Disordered" evidence="7">
    <location>
        <begin position="329"/>
        <end position="365"/>
    </location>
</feature>
<keyword evidence="4 8" id="KW-0812">Transmembrane</keyword>
<dbReference type="InterPro" id="IPR000425">
    <property type="entry name" value="MIP"/>
</dbReference>
<feature type="compositionally biased region" description="Polar residues" evidence="7">
    <location>
        <begin position="206"/>
        <end position="220"/>
    </location>
</feature>
<dbReference type="PANTHER" id="PTHR19139:SF177">
    <property type="entry name" value="AQUAPORIN 14"/>
    <property type="match status" value="1"/>
</dbReference>
<feature type="compositionally biased region" description="Basic and acidic residues" evidence="7">
    <location>
        <begin position="192"/>
        <end position="204"/>
    </location>
</feature>
<dbReference type="InterPro" id="IPR022357">
    <property type="entry name" value="MIP_CS"/>
</dbReference>
<feature type="compositionally biased region" description="Polar residues" evidence="7">
    <location>
        <begin position="276"/>
        <end position="292"/>
    </location>
</feature>
<feature type="region of interest" description="Disordered" evidence="7">
    <location>
        <begin position="121"/>
        <end position="310"/>
    </location>
</feature>
<dbReference type="EMBL" id="JAAWVO010054336">
    <property type="protein sequence ID" value="MBN3321272.1"/>
    <property type="molecule type" value="Genomic_DNA"/>
</dbReference>
<feature type="compositionally biased region" description="Basic and acidic residues" evidence="7">
    <location>
        <begin position="59"/>
        <end position="81"/>
    </location>
</feature>
<comment type="similarity">
    <text evidence="2">Belongs to the MIP/aquaporin (TC 1.A.8) family.</text>
</comment>
<dbReference type="AlphaFoldDB" id="A0A8J7NWZ5"/>
<feature type="compositionally biased region" description="Basic and acidic residues" evidence="7">
    <location>
        <begin position="137"/>
        <end position="147"/>
    </location>
</feature>
<organism evidence="9 10">
    <name type="scientific">Atractosteus spatula</name>
    <name type="common">Alligator gar</name>
    <name type="synonym">Lepisosteus spatula</name>
    <dbReference type="NCBI Taxonomy" id="7917"/>
    <lineage>
        <taxon>Eukaryota</taxon>
        <taxon>Metazoa</taxon>
        <taxon>Chordata</taxon>
        <taxon>Craniata</taxon>
        <taxon>Vertebrata</taxon>
        <taxon>Euteleostomi</taxon>
        <taxon>Actinopterygii</taxon>
        <taxon>Neopterygii</taxon>
        <taxon>Holostei</taxon>
        <taxon>Semionotiformes</taxon>
        <taxon>Lepisosteidae</taxon>
        <taxon>Atractosteus</taxon>
    </lineage>
</organism>
<dbReference type="Gene3D" id="1.20.1080.10">
    <property type="entry name" value="Glycerol uptake facilitator protein"/>
    <property type="match status" value="1"/>
</dbReference>
<proteinExistence type="inferred from homology"/>
<reference evidence="9" key="1">
    <citation type="journal article" date="2021" name="Cell">
        <title>Tracing the genetic footprints of vertebrate landing in non-teleost ray-finned fishes.</title>
        <authorList>
            <person name="Bi X."/>
            <person name="Wang K."/>
            <person name="Yang L."/>
            <person name="Pan H."/>
            <person name="Jiang H."/>
            <person name="Wei Q."/>
            <person name="Fang M."/>
            <person name="Yu H."/>
            <person name="Zhu C."/>
            <person name="Cai Y."/>
            <person name="He Y."/>
            <person name="Gan X."/>
            <person name="Zeng H."/>
            <person name="Yu D."/>
            <person name="Zhu Y."/>
            <person name="Jiang H."/>
            <person name="Qiu Q."/>
            <person name="Yang H."/>
            <person name="Zhang Y.E."/>
            <person name="Wang W."/>
            <person name="Zhu M."/>
            <person name="He S."/>
            <person name="Zhang G."/>
        </authorList>
    </citation>
    <scope>NUCLEOTIDE SEQUENCE</scope>
    <source>
        <strain evidence="9">Allg_001</strain>
    </source>
</reference>
<dbReference type="Pfam" id="PF00230">
    <property type="entry name" value="MIP"/>
    <property type="match status" value="1"/>
</dbReference>
<feature type="non-terminal residue" evidence="9">
    <location>
        <position position="849"/>
    </location>
</feature>
<feature type="compositionally biased region" description="Low complexity" evidence="7">
    <location>
        <begin position="293"/>
        <end position="309"/>
    </location>
</feature>
<dbReference type="PROSITE" id="PS00221">
    <property type="entry name" value="MIP"/>
    <property type="match status" value="1"/>
</dbReference>
<evidence type="ECO:0000256" key="2">
    <source>
        <dbReference type="ARBA" id="ARBA00006175"/>
    </source>
</evidence>
<dbReference type="FunFam" id="1.20.1080.10:FF:000051">
    <property type="entry name" value="Uncharacterized protein"/>
    <property type="match status" value="1"/>
</dbReference>
<evidence type="ECO:0000313" key="9">
    <source>
        <dbReference type="EMBL" id="MBN3321272.1"/>
    </source>
</evidence>
<dbReference type="PANTHER" id="PTHR19139">
    <property type="entry name" value="AQUAPORIN TRANSPORTER"/>
    <property type="match status" value="1"/>
</dbReference>
<dbReference type="SUPFAM" id="SSF81338">
    <property type="entry name" value="Aquaporin-like"/>
    <property type="match status" value="1"/>
</dbReference>
<feature type="compositionally biased region" description="Polar residues" evidence="7">
    <location>
        <begin position="343"/>
        <end position="355"/>
    </location>
</feature>
<dbReference type="PRINTS" id="PR00783">
    <property type="entry name" value="MINTRINSICP"/>
</dbReference>
<feature type="region of interest" description="Disordered" evidence="7">
    <location>
        <begin position="559"/>
        <end position="578"/>
    </location>
</feature>
<feature type="compositionally biased region" description="Polar residues" evidence="7">
    <location>
        <begin position="231"/>
        <end position="244"/>
    </location>
</feature>
<protein>
    <submittedName>
        <fullName evidence="9">AQP4 protein</fullName>
    </submittedName>
</protein>
<dbReference type="CDD" id="cd00333">
    <property type="entry name" value="MIP"/>
    <property type="match status" value="1"/>
</dbReference>
<keyword evidence="3" id="KW-0813">Transport</keyword>
<feature type="transmembrane region" description="Helical" evidence="8">
    <location>
        <begin position="778"/>
        <end position="799"/>
    </location>
</feature>
<comment type="caution">
    <text evidence="9">The sequence shown here is derived from an EMBL/GenBank/DDBJ whole genome shotgun (WGS) entry which is preliminary data.</text>
</comment>
<feature type="region of interest" description="Disordered" evidence="7">
    <location>
        <begin position="57"/>
        <end position="108"/>
    </location>
</feature>
<evidence type="ECO:0000256" key="3">
    <source>
        <dbReference type="ARBA" id="ARBA00022448"/>
    </source>
</evidence>
<feature type="non-terminal residue" evidence="9">
    <location>
        <position position="1"/>
    </location>
</feature>
<keyword evidence="6 8" id="KW-0472">Membrane</keyword>
<keyword evidence="5 8" id="KW-1133">Transmembrane helix</keyword>
<name>A0A8J7NWZ5_ATRSP</name>
<accession>A0A8J7NWZ5</accession>
<dbReference type="InterPro" id="IPR034294">
    <property type="entry name" value="Aquaporin_transptr"/>
</dbReference>
<dbReference type="GO" id="GO:0015250">
    <property type="term" value="F:water channel activity"/>
    <property type="evidence" value="ECO:0007669"/>
    <property type="project" value="TreeGrafter"/>
</dbReference>
<gene>
    <name evidence="9" type="primary">Aqp4_2</name>
    <name evidence="9" type="ORF">GTO95_0018775</name>
</gene>
<evidence type="ECO:0000313" key="10">
    <source>
        <dbReference type="Proteomes" id="UP000736164"/>
    </source>
</evidence>
<feature type="transmembrane region" description="Helical" evidence="8">
    <location>
        <begin position="736"/>
        <end position="758"/>
    </location>
</feature>
<comment type="subcellular location">
    <subcellularLocation>
        <location evidence="1">Membrane</location>
        <topology evidence="1">Multi-pass membrane protein</topology>
    </subcellularLocation>
</comment>
<dbReference type="Proteomes" id="UP000736164">
    <property type="component" value="Unassembled WGS sequence"/>
</dbReference>
<evidence type="ECO:0000256" key="4">
    <source>
        <dbReference type="ARBA" id="ARBA00022692"/>
    </source>
</evidence>
<sequence>MLHLHCPAVEMGLSYREGLERSISQVENALPCWYLSAVELWWALWPPMKTRIAAPSPVLEREDQGPREEETGCRRLLERDGAGVPTGKESPASATLPKERGALPNRGLPRLGIVAGASMLRTATPPPPAPILGGVFPRRESPQEENRGFSPSPSDRRSPGCPLTSRRLIADGRRGCRSQPAAARAALLSKKVSHDAGAETDRAEQLPSSQAVEPVQSVSDGAQPAGPVINSAAQPPRSDQSARPATSKPARTLDPLSRDTGQPALHEGSTDVHPRPQNTVLCVNPATVQFANPPSGRPGQSSPGLQSPRRALCHSARSAVLPRYTDTTLGSTGHRAVPAPHASYSQVPGTGQSVTGDGVQCEHSTPEPITQNTADTALTGGPVPFTPDPAALRRILASEAQQCPASVRGSSVCMPRKMLLSKGRSAVVSDGAGSVPFSPDPEALRSILRNEGLKARGPLGEQSRASVRGSSICMPRRIPKAKSRKAAALGPGDEQVVTTAQLSMPRRVPNTRPSSMKKLGQSVFRTPVFRTTPRIEGYTKDPGLHKEQDSVVQELRFEEQEQRAADGSGTGSRSDARSEELRSRQFWRAVLAEVLGSLIFVSAVLGSSVPGPGEVGPIQPALAAGFVAMGLGQCFGDISGAQVNPAVTLAFLATRKLDLLRAAGYVLGQCLGATLGAGVLFLALPVKSAAECYVSKVSTEANAGQALAMEVLATFQLVFTIFSAEERRQRDGGDPGGWAVGFSLSAGVLTAARFSGGSMNPARSLGPAIITGIWEHHWVYWIGPMMGSVLAGVSHEFFFAASASRQKLIACLTCKDIEIVETASLSRSSLSTVTQNAMRAKQANKHDHN</sequence>
<keyword evidence="10" id="KW-1185">Reference proteome</keyword>